<evidence type="ECO:0000313" key="2">
    <source>
        <dbReference type="EMBL" id="AUO18559.1"/>
    </source>
</evidence>
<dbReference type="EMBL" id="CP020991">
    <property type="protein sequence ID" value="AUO18559.1"/>
    <property type="molecule type" value="Genomic_DNA"/>
</dbReference>
<dbReference type="AlphaFoldDB" id="A0A2K9P171"/>
<protein>
    <submittedName>
        <fullName evidence="2">Ribonuclease M5</fullName>
    </submittedName>
</protein>
<sequence length="195" mass="21703">MLHIKETIIVEGKFDKERIKRICDAPIISTNGFGIFKSKKLLNTIVSLAKTTGIIILTDSDRAGFVIRNYIKQCVGNDGVVKHAYIPSVAGKEKRKDKPGKEGLLGVEGISEDVLAKILSEMSVDKYETVDMNSKLTKSILYSDGLSGKPDSLLKRRQVLESLNLPVRMSPNAMIDFINKADLYDKYKEAVNKIK</sequence>
<dbReference type="PANTHER" id="PTHR39156:SF2">
    <property type="entry name" value="DNA PRIMASE (BACTERIAL TYPE) AND SMALL PRIMASE-LIKE PROTEINS"/>
    <property type="match status" value="1"/>
</dbReference>
<reference evidence="2 3" key="1">
    <citation type="submission" date="2017-04" db="EMBL/GenBank/DDBJ databases">
        <title>Monoglobus pectinilyticus 14 draft genome.</title>
        <authorList>
            <person name="Kim C."/>
            <person name="Rosendale D.I."/>
            <person name="Kelly W.J."/>
            <person name="Tannock G.W."/>
            <person name="Patchett M.L."/>
            <person name="Jordens J.Z."/>
        </authorList>
    </citation>
    <scope>NUCLEOTIDE SEQUENCE [LARGE SCALE GENOMIC DNA]</scope>
    <source>
        <strain evidence="2 3">14</strain>
    </source>
</reference>
<dbReference type="Pfam" id="PF13331">
    <property type="entry name" value="DUF4093"/>
    <property type="match status" value="1"/>
</dbReference>
<dbReference type="RefSeq" id="WP_102364852.1">
    <property type="nucleotide sequence ID" value="NZ_CP020991.1"/>
</dbReference>
<dbReference type="Pfam" id="PF01751">
    <property type="entry name" value="Toprim"/>
    <property type="match status" value="1"/>
</dbReference>
<dbReference type="InterPro" id="IPR006171">
    <property type="entry name" value="TOPRIM_dom"/>
</dbReference>
<dbReference type="GO" id="GO:0006364">
    <property type="term" value="P:rRNA processing"/>
    <property type="evidence" value="ECO:0007669"/>
    <property type="project" value="TreeGrafter"/>
</dbReference>
<keyword evidence="3" id="KW-1185">Reference proteome</keyword>
<dbReference type="GO" id="GO:0043822">
    <property type="term" value="F:ribonuclease M5 activity"/>
    <property type="evidence" value="ECO:0007669"/>
    <property type="project" value="TreeGrafter"/>
</dbReference>
<dbReference type="InterPro" id="IPR025156">
    <property type="entry name" value="RNase_M5_C"/>
</dbReference>
<evidence type="ECO:0000259" key="1">
    <source>
        <dbReference type="PROSITE" id="PS50880"/>
    </source>
</evidence>
<dbReference type="PROSITE" id="PS50880">
    <property type="entry name" value="TOPRIM"/>
    <property type="match status" value="1"/>
</dbReference>
<organism evidence="2 3">
    <name type="scientific">Monoglobus pectinilyticus</name>
    <dbReference type="NCBI Taxonomy" id="1981510"/>
    <lineage>
        <taxon>Bacteria</taxon>
        <taxon>Bacillati</taxon>
        <taxon>Bacillota</taxon>
        <taxon>Clostridia</taxon>
        <taxon>Monoglobales</taxon>
        <taxon>Monoglobaceae</taxon>
        <taxon>Monoglobus</taxon>
    </lineage>
</organism>
<dbReference type="PANTHER" id="PTHR39156">
    <property type="entry name" value="RIBONUCLEASE M5"/>
    <property type="match status" value="1"/>
</dbReference>
<dbReference type="SUPFAM" id="SSF110455">
    <property type="entry name" value="Toprim domain"/>
    <property type="match status" value="1"/>
</dbReference>
<dbReference type="SMART" id="SM00493">
    <property type="entry name" value="TOPRIM"/>
    <property type="match status" value="1"/>
</dbReference>
<dbReference type="GeneID" id="98061803"/>
<feature type="domain" description="Toprim" evidence="1">
    <location>
        <begin position="5"/>
        <end position="90"/>
    </location>
</feature>
<name>A0A2K9P171_9FIRM</name>
<dbReference type="KEGG" id="mpec:B9O19_00375"/>
<dbReference type="Proteomes" id="UP000235589">
    <property type="component" value="Chromosome"/>
</dbReference>
<evidence type="ECO:0000313" key="3">
    <source>
        <dbReference type="Proteomes" id="UP000235589"/>
    </source>
</evidence>
<gene>
    <name evidence="2" type="ORF">B9O19_00375</name>
</gene>
<proteinExistence type="predicted"/>
<dbReference type="OrthoDB" id="9791329at2"/>
<accession>A0A2K9P171</accession>
<dbReference type="Gene3D" id="3.40.1360.10">
    <property type="match status" value="1"/>
</dbReference>